<gene>
    <name evidence="3" type="ORF">CC80DRAFT_494290</name>
</gene>
<name>A0A6A5TLX9_9PLEO</name>
<dbReference type="GO" id="GO:0071014">
    <property type="term" value="C:post-mRNA release spliceosomal complex"/>
    <property type="evidence" value="ECO:0007669"/>
    <property type="project" value="TreeGrafter"/>
</dbReference>
<comment type="similarity">
    <text evidence="1">Belongs to the CWC16 family.</text>
</comment>
<dbReference type="AlphaFoldDB" id="A0A6A5TLX9"/>
<dbReference type="OrthoDB" id="360327at2759"/>
<organism evidence="3 4">
    <name type="scientific">Byssothecium circinans</name>
    <dbReference type="NCBI Taxonomy" id="147558"/>
    <lineage>
        <taxon>Eukaryota</taxon>
        <taxon>Fungi</taxon>
        <taxon>Dikarya</taxon>
        <taxon>Ascomycota</taxon>
        <taxon>Pezizomycotina</taxon>
        <taxon>Dothideomycetes</taxon>
        <taxon>Pleosporomycetidae</taxon>
        <taxon>Pleosporales</taxon>
        <taxon>Massarineae</taxon>
        <taxon>Massarinaceae</taxon>
        <taxon>Byssothecium</taxon>
    </lineage>
</organism>
<sequence>MQGFNMGRYYPPDASNPPRFNTSSHPLGSRASKLSSGILTVRFELPFAVWCSHCDPPAIIGQGVRFNAEKKKVGNYYSTPIWSFRMKHTACGGWWEIHTDPKNAEYVVVEGAQRRNYGEAQKGVEEGEDGELRILTEEEREKRRMDAFAGFEGKMEDKGIEAERKKRVEELYEGAEVWRDPYDVNARLRRDFRAKRKAWKREDRVKEGMQDKYSLGVDIVDETEGDRARAKLVEFGGSAVGEKLIEEAVKKPMFAEKGSQALVKSASVAKKLKAEIKAEKSRSDLQQMLVGNSRASIDPFLSMESRSTPKMNVGLLKRKRAAEPSPEPATVTAKTMPAKNMPTTKVSTSTTSENNASAKKPALLVDYDSD</sequence>
<dbReference type="PANTHER" id="PTHR12111">
    <property type="entry name" value="SPLICING FACTOR YJU2"/>
    <property type="match status" value="1"/>
</dbReference>
<accession>A0A6A5TLX9</accession>
<dbReference type="Pfam" id="PF04502">
    <property type="entry name" value="Saf4_Yju2"/>
    <property type="match status" value="1"/>
</dbReference>
<dbReference type="GO" id="GO:0005684">
    <property type="term" value="C:U2-type spliceosomal complex"/>
    <property type="evidence" value="ECO:0007669"/>
    <property type="project" value="TreeGrafter"/>
</dbReference>
<feature type="region of interest" description="Disordered" evidence="2">
    <location>
        <begin position="316"/>
        <end position="370"/>
    </location>
</feature>
<evidence type="ECO:0000256" key="2">
    <source>
        <dbReference type="SAM" id="MobiDB-lite"/>
    </source>
</evidence>
<proteinExistence type="inferred from homology"/>
<dbReference type="GO" id="GO:0000398">
    <property type="term" value="P:mRNA splicing, via spliceosome"/>
    <property type="evidence" value="ECO:0007669"/>
    <property type="project" value="InterPro"/>
</dbReference>
<evidence type="ECO:0000313" key="3">
    <source>
        <dbReference type="EMBL" id="KAF1953691.1"/>
    </source>
</evidence>
<dbReference type="PANTHER" id="PTHR12111:SF2">
    <property type="entry name" value="SPLICING FACTOR YJU2B-RELATED"/>
    <property type="match status" value="1"/>
</dbReference>
<keyword evidence="4" id="KW-1185">Reference proteome</keyword>
<evidence type="ECO:0000256" key="1">
    <source>
        <dbReference type="ARBA" id="ARBA00005595"/>
    </source>
</evidence>
<reference evidence="3" key="1">
    <citation type="journal article" date="2020" name="Stud. Mycol.">
        <title>101 Dothideomycetes genomes: a test case for predicting lifestyles and emergence of pathogens.</title>
        <authorList>
            <person name="Haridas S."/>
            <person name="Albert R."/>
            <person name="Binder M."/>
            <person name="Bloem J."/>
            <person name="Labutti K."/>
            <person name="Salamov A."/>
            <person name="Andreopoulos B."/>
            <person name="Baker S."/>
            <person name="Barry K."/>
            <person name="Bills G."/>
            <person name="Bluhm B."/>
            <person name="Cannon C."/>
            <person name="Castanera R."/>
            <person name="Culley D."/>
            <person name="Daum C."/>
            <person name="Ezra D."/>
            <person name="Gonzalez J."/>
            <person name="Henrissat B."/>
            <person name="Kuo A."/>
            <person name="Liang C."/>
            <person name="Lipzen A."/>
            <person name="Lutzoni F."/>
            <person name="Magnuson J."/>
            <person name="Mondo S."/>
            <person name="Nolan M."/>
            <person name="Ohm R."/>
            <person name="Pangilinan J."/>
            <person name="Park H.-J."/>
            <person name="Ramirez L."/>
            <person name="Alfaro M."/>
            <person name="Sun H."/>
            <person name="Tritt A."/>
            <person name="Yoshinaga Y."/>
            <person name="Zwiers L.-H."/>
            <person name="Turgeon B."/>
            <person name="Goodwin S."/>
            <person name="Spatafora J."/>
            <person name="Crous P."/>
            <person name="Grigoriev I."/>
        </authorList>
    </citation>
    <scope>NUCLEOTIDE SEQUENCE</scope>
    <source>
        <strain evidence="3">CBS 675.92</strain>
    </source>
</reference>
<dbReference type="InterPro" id="IPR007590">
    <property type="entry name" value="Saf4/Yju2"/>
</dbReference>
<dbReference type="EMBL" id="ML977002">
    <property type="protein sequence ID" value="KAF1953691.1"/>
    <property type="molecule type" value="Genomic_DNA"/>
</dbReference>
<dbReference type="Proteomes" id="UP000800035">
    <property type="component" value="Unassembled WGS sequence"/>
</dbReference>
<evidence type="ECO:0000313" key="4">
    <source>
        <dbReference type="Proteomes" id="UP000800035"/>
    </source>
</evidence>
<protein>
    <submittedName>
        <fullName evidence="3">DUF572-domain-containing protein</fullName>
    </submittedName>
</protein>